<evidence type="ECO:0008006" key="3">
    <source>
        <dbReference type="Google" id="ProtNLM"/>
    </source>
</evidence>
<dbReference type="AlphaFoldDB" id="A0A1I2JQ99"/>
<reference evidence="1 2" key="1">
    <citation type="submission" date="2016-10" db="EMBL/GenBank/DDBJ databases">
        <authorList>
            <person name="de Groot N.N."/>
        </authorList>
    </citation>
    <scope>NUCLEOTIDE SEQUENCE [LARGE SCALE GENOMIC DNA]</scope>
    <source>
        <strain>GEY</strain>
        <strain evidence="2">DSM 9560</strain>
    </source>
</reference>
<dbReference type="RefSeq" id="WP_177217484.1">
    <property type="nucleotide sequence ID" value="NZ_FONY01000059.1"/>
</dbReference>
<protein>
    <recommendedName>
        <fullName evidence="3">Ig-like domain-containing protein</fullName>
    </recommendedName>
</protein>
<name>A0A1I2JQ99_9BACT</name>
<proteinExistence type="predicted"/>
<dbReference type="Proteomes" id="UP000199513">
    <property type="component" value="Unassembled WGS sequence"/>
</dbReference>
<dbReference type="STRING" id="1003.SAMN04488541_10593"/>
<keyword evidence="2" id="KW-1185">Reference proteome</keyword>
<organism evidence="1 2">
    <name type="scientific">Thermoflexibacter ruber</name>
    <dbReference type="NCBI Taxonomy" id="1003"/>
    <lineage>
        <taxon>Bacteria</taxon>
        <taxon>Pseudomonadati</taxon>
        <taxon>Bacteroidota</taxon>
        <taxon>Cytophagia</taxon>
        <taxon>Cytophagales</taxon>
        <taxon>Thermoflexibacteraceae</taxon>
        <taxon>Thermoflexibacter</taxon>
    </lineage>
</organism>
<gene>
    <name evidence="1" type="ORF">SAMN04488541_10593</name>
</gene>
<accession>A0A1I2JQ99</accession>
<evidence type="ECO:0000313" key="1">
    <source>
        <dbReference type="EMBL" id="SFF56399.1"/>
    </source>
</evidence>
<dbReference type="EMBL" id="FONY01000059">
    <property type="protein sequence ID" value="SFF56399.1"/>
    <property type="molecule type" value="Genomic_DNA"/>
</dbReference>
<feature type="non-terminal residue" evidence="1">
    <location>
        <position position="1"/>
    </location>
</feature>
<evidence type="ECO:0000313" key="2">
    <source>
        <dbReference type="Proteomes" id="UP000199513"/>
    </source>
</evidence>
<sequence>SVQWNNTNGNGTVQVSSYGCSPEPANRIGSLNVTITASLTPYFCNNSPLSNGKTEGCDAILQYTVCNMPSNCGYTWTYKLKGQPAASAYTSNPTWGAFSGCSGAAVFDYVCVRPACSSTPSLCVNY</sequence>